<dbReference type="OrthoDB" id="341421at2759"/>
<accession>A0A9P5PE59</accession>
<dbReference type="EMBL" id="JADNRY010000216">
    <property type="protein sequence ID" value="KAF9061062.1"/>
    <property type="molecule type" value="Genomic_DNA"/>
</dbReference>
<dbReference type="AlphaFoldDB" id="A0A9P5PE59"/>
<sequence length="151" mass="17593">MSQQVLSFIAKAHTTYHSGRYLKSSKIFRKAIKKILKEERFSLKFPSLVIVGSSDPREVVLYCWALFTHLFRETNTMKFVNQEGYKLLNSFRIGHTHPRHVARFRTEADKILLKGIQIIMIGTIGLVVWDKNDRVMAAKRYREAIDLAKTH</sequence>
<keyword evidence="2" id="KW-1185">Reference proteome</keyword>
<evidence type="ECO:0000313" key="1">
    <source>
        <dbReference type="EMBL" id="KAF9061062.1"/>
    </source>
</evidence>
<dbReference type="Proteomes" id="UP000772434">
    <property type="component" value="Unassembled WGS sequence"/>
</dbReference>
<name>A0A9P5PE59_9AGAR</name>
<evidence type="ECO:0000313" key="2">
    <source>
        <dbReference type="Proteomes" id="UP000772434"/>
    </source>
</evidence>
<organism evidence="1 2">
    <name type="scientific">Rhodocollybia butyracea</name>
    <dbReference type="NCBI Taxonomy" id="206335"/>
    <lineage>
        <taxon>Eukaryota</taxon>
        <taxon>Fungi</taxon>
        <taxon>Dikarya</taxon>
        <taxon>Basidiomycota</taxon>
        <taxon>Agaricomycotina</taxon>
        <taxon>Agaricomycetes</taxon>
        <taxon>Agaricomycetidae</taxon>
        <taxon>Agaricales</taxon>
        <taxon>Marasmiineae</taxon>
        <taxon>Omphalotaceae</taxon>
        <taxon>Rhodocollybia</taxon>
    </lineage>
</organism>
<reference evidence="1" key="1">
    <citation type="submission" date="2020-11" db="EMBL/GenBank/DDBJ databases">
        <authorList>
            <consortium name="DOE Joint Genome Institute"/>
            <person name="Ahrendt S."/>
            <person name="Riley R."/>
            <person name="Andreopoulos W."/>
            <person name="Labutti K."/>
            <person name="Pangilinan J."/>
            <person name="Ruiz-Duenas F.J."/>
            <person name="Barrasa J.M."/>
            <person name="Sanchez-Garcia M."/>
            <person name="Camarero S."/>
            <person name="Miyauchi S."/>
            <person name="Serrano A."/>
            <person name="Linde D."/>
            <person name="Babiker R."/>
            <person name="Drula E."/>
            <person name="Ayuso-Fernandez I."/>
            <person name="Pacheco R."/>
            <person name="Padilla G."/>
            <person name="Ferreira P."/>
            <person name="Barriuso J."/>
            <person name="Kellner H."/>
            <person name="Castanera R."/>
            <person name="Alfaro M."/>
            <person name="Ramirez L."/>
            <person name="Pisabarro A.G."/>
            <person name="Kuo A."/>
            <person name="Tritt A."/>
            <person name="Lipzen A."/>
            <person name="He G."/>
            <person name="Yan M."/>
            <person name="Ng V."/>
            <person name="Cullen D."/>
            <person name="Martin F."/>
            <person name="Rosso M.-N."/>
            <person name="Henrissat B."/>
            <person name="Hibbett D."/>
            <person name="Martinez A.T."/>
            <person name="Grigoriev I.V."/>
        </authorList>
    </citation>
    <scope>NUCLEOTIDE SEQUENCE</scope>
    <source>
        <strain evidence="1">AH 40177</strain>
    </source>
</reference>
<comment type="caution">
    <text evidence="1">The sequence shown here is derived from an EMBL/GenBank/DDBJ whole genome shotgun (WGS) entry which is preliminary data.</text>
</comment>
<proteinExistence type="predicted"/>
<gene>
    <name evidence="1" type="ORF">BDP27DRAFT_379211</name>
</gene>
<protein>
    <submittedName>
        <fullName evidence="1">Uncharacterized protein</fullName>
    </submittedName>
</protein>